<gene>
    <name evidence="1" type="ORF">SAMN05216412_11352</name>
</gene>
<organism evidence="1 2">
    <name type="scientific">Nitrosospira multiformis</name>
    <dbReference type="NCBI Taxonomy" id="1231"/>
    <lineage>
        <taxon>Bacteria</taxon>
        <taxon>Pseudomonadati</taxon>
        <taxon>Pseudomonadota</taxon>
        <taxon>Betaproteobacteria</taxon>
        <taxon>Nitrosomonadales</taxon>
        <taxon>Nitrosomonadaceae</taxon>
        <taxon>Nitrosospira</taxon>
    </lineage>
</organism>
<evidence type="ECO:0000313" key="1">
    <source>
        <dbReference type="EMBL" id="SET70292.1"/>
    </source>
</evidence>
<accession>A0A1I0GGP8</accession>
<dbReference type="Pfam" id="PF05930">
    <property type="entry name" value="Phage_AlpA"/>
    <property type="match status" value="1"/>
</dbReference>
<dbReference type="EMBL" id="FOHI01000013">
    <property type="protein sequence ID" value="SET70292.1"/>
    <property type="molecule type" value="Genomic_DNA"/>
</dbReference>
<dbReference type="RefSeq" id="WP_081355833.1">
    <property type="nucleotide sequence ID" value="NZ_FOHI01000013.1"/>
</dbReference>
<dbReference type="Gene3D" id="1.10.238.160">
    <property type="match status" value="1"/>
</dbReference>
<name>A0A1I0GGP8_9PROT</name>
<dbReference type="Proteomes" id="UP000183339">
    <property type="component" value="Unassembled WGS sequence"/>
</dbReference>
<proteinExistence type="predicted"/>
<reference evidence="1 2" key="1">
    <citation type="submission" date="2016-10" db="EMBL/GenBank/DDBJ databases">
        <authorList>
            <person name="de Groot N.N."/>
        </authorList>
    </citation>
    <scope>NUCLEOTIDE SEQUENCE [LARGE SCALE GENOMIC DNA]</scope>
    <source>
        <strain evidence="1 2">Nl7</strain>
    </source>
</reference>
<evidence type="ECO:0000313" key="2">
    <source>
        <dbReference type="Proteomes" id="UP000183339"/>
    </source>
</evidence>
<dbReference type="AlphaFoldDB" id="A0A1I0GGP8"/>
<dbReference type="InterPro" id="IPR010260">
    <property type="entry name" value="AlpA"/>
</dbReference>
<sequence length="71" mass="8047">MNNNLPIGGYIRESDLIPAIVPFSHATLWRKVKSGEFPRPVKLSARITAWEVKAVRAWLDSKTQEGNKNDQ</sequence>
<dbReference type="OrthoDB" id="8527558at2"/>
<protein>
    <submittedName>
        <fullName evidence="1">Transcriptional regulator, AlpA family</fullName>
    </submittedName>
</protein>